<dbReference type="Proteomes" id="UP001057753">
    <property type="component" value="Unassembled WGS sequence"/>
</dbReference>
<dbReference type="RefSeq" id="WP_257820143.1">
    <property type="nucleotide sequence ID" value="NZ_JABXYM010000001.1"/>
</dbReference>
<evidence type="ECO:0000313" key="2">
    <source>
        <dbReference type="Proteomes" id="UP001057753"/>
    </source>
</evidence>
<comment type="caution">
    <text evidence="1">The sequence shown here is derived from an EMBL/GenBank/DDBJ whole genome shotgun (WGS) entry which is preliminary data.</text>
</comment>
<reference evidence="1" key="1">
    <citation type="submission" date="2020-06" db="EMBL/GenBank/DDBJ databases">
        <title>Insight into the genomes of haloalkaliphilic bacilli from Kenyan soda lakes.</title>
        <authorList>
            <person name="Mwirichia R."/>
            <person name="Villamizar G.C."/>
            <person name="Poehlein A."/>
            <person name="Mugweru J."/>
            <person name="Kipnyargis A."/>
            <person name="Kiplimo D."/>
            <person name="Orwa P."/>
            <person name="Daniel R."/>
        </authorList>
    </citation>
    <scope>NUCLEOTIDE SEQUENCE</scope>
    <source>
        <strain evidence="1">B1096_S55</strain>
    </source>
</reference>
<keyword evidence="2" id="KW-1185">Reference proteome</keyword>
<dbReference type="Gene3D" id="3.40.1580.10">
    <property type="entry name" value="SMI1/KNR4-like"/>
    <property type="match status" value="1"/>
</dbReference>
<evidence type="ECO:0000313" key="1">
    <source>
        <dbReference type="EMBL" id="MCR6095407.1"/>
    </source>
</evidence>
<accession>A0A9Q4AZ20</accession>
<sequence length="184" mass="21347">MKIGDLCELTLTGLKKRLGENESIDVQNKKGLVRSLKCTFKPSVTDDKINDFKNKTPELPLPKDLEVFYKMSNGLDLFVDDYGGGIFIFPIEDVNDNLYPLIKENGFYPVAHHRDIGYTVVKIQDIEEGNPNYLYFLDDAMIDPAYPLNMNFELWLERLILAQGNQFWTWNTFTAENYYRANRS</sequence>
<proteinExistence type="predicted"/>
<name>A0A9Q4AZ20_SALAG</name>
<dbReference type="EMBL" id="JABXYM010000001">
    <property type="protein sequence ID" value="MCR6095407.1"/>
    <property type="molecule type" value="Genomic_DNA"/>
</dbReference>
<dbReference type="AlphaFoldDB" id="A0A9Q4AZ20"/>
<protein>
    <recommendedName>
        <fullName evidence="3">Knr4/Smi1-like domain-containing protein</fullName>
    </recommendedName>
</protein>
<evidence type="ECO:0008006" key="3">
    <source>
        <dbReference type="Google" id="ProtNLM"/>
    </source>
</evidence>
<dbReference type="InterPro" id="IPR037883">
    <property type="entry name" value="Knr4/Smi1-like_sf"/>
</dbReference>
<dbReference type="SUPFAM" id="SSF160631">
    <property type="entry name" value="SMI1/KNR4-like"/>
    <property type="match status" value="1"/>
</dbReference>
<gene>
    <name evidence="1" type="ORF">HXA33_02515</name>
</gene>
<organism evidence="1 2">
    <name type="scientific">Salipaludibacillus agaradhaerens</name>
    <name type="common">Bacillus agaradhaerens</name>
    <dbReference type="NCBI Taxonomy" id="76935"/>
    <lineage>
        <taxon>Bacteria</taxon>
        <taxon>Bacillati</taxon>
        <taxon>Bacillota</taxon>
        <taxon>Bacilli</taxon>
        <taxon>Bacillales</taxon>
        <taxon>Bacillaceae</taxon>
    </lineage>
</organism>